<keyword evidence="8" id="KW-1185">Reference proteome</keyword>
<evidence type="ECO:0000313" key="7">
    <source>
        <dbReference type="EMBL" id="RDY29393.1"/>
    </source>
</evidence>
<dbReference type="InterPro" id="IPR013324">
    <property type="entry name" value="RNA_pol_sigma_r3/r4-like"/>
</dbReference>
<keyword evidence="3" id="KW-0731">Sigma factor</keyword>
<gene>
    <name evidence="7" type="ORF">CHL78_001460</name>
</gene>
<comment type="similarity">
    <text evidence="1">Belongs to the sigma-70 factor family. ECF subfamily.</text>
</comment>
<feature type="domain" description="RNA polymerase sigma-70 region 2" evidence="5">
    <location>
        <begin position="22"/>
        <end position="88"/>
    </location>
</feature>
<evidence type="ECO:0000256" key="3">
    <source>
        <dbReference type="ARBA" id="ARBA00023082"/>
    </source>
</evidence>
<dbReference type="OrthoDB" id="9782703at2"/>
<evidence type="ECO:0000256" key="2">
    <source>
        <dbReference type="ARBA" id="ARBA00023015"/>
    </source>
</evidence>
<dbReference type="RefSeq" id="WP_094367734.1">
    <property type="nucleotide sequence ID" value="NZ_NOJY02000002.1"/>
</dbReference>
<dbReference type="EMBL" id="NOJY02000002">
    <property type="protein sequence ID" value="RDY29393.1"/>
    <property type="molecule type" value="Genomic_DNA"/>
</dbReference>
<name>A0A371J9K6_9FIRM</name>
<dbReference type="InterPro" id="IPR014284">
    <property type="entry name" value="RNA_pol_sigma-70_dom"/>
</dbReference>
<dbReference type="InterPro" id="IPR014300">
    <property type="entry name" value="RNA_pol_sigma-V"/>
</dbReference>
<reference evidence="7 8" key="1">
    <citation type="journal article" date="2017" name="Genome Announc.">
        <title>Draft Genome Sequence of Romboutsia weinsteinii sp. nov. Strain CCRI-19649(T) Isolated from Surface Water.</title>
        <authorList>
            <person name="Maheux A.F."/>
            <person name="Boudreau D.K."/>
            <person name="Berube E."/>
            <person name="Boissinot M."/>
            <person name="Cantin P."/>
            <person name="Raymond F."/>
            <person name="Corbeil J."/>
            <person name="Omar R.F."/>
            <person name="Bergeron M.G."/>
        </authorList>
    </citation>
    <scope>NUCLEOTIDE SEQUENCE [LARGE SCALE GENOMIC DNA]</scope>
    <source>
        <strain evidence="7 8">CCRI-19649</strain>
    </source>
</reference>
<evidence type="ECO:0000256" key="1">
    <source>
        <dbReference type="ARBA" id="ARBA00010641"/>
    </source>
</evidence>
<dbReference type="InterPro" id="IPR013249">
    <property type="entry name" value="RNA_pol_sigma70_r4_t2"/>
</dbReference>
<dbReference type="SUPFAM" id="SSF88659">
    <property type="entry name" value="Sigma3 and sigma4 domains of RNA polymerase sigma factors"/>
    <property type="match status" value="1"/>
</dbReference>
<dbReference type="InterPro" id="IPR036388">
    <property type="entry name" value="WH-like_DNA-bd_sf"/>
</dbReference>
<dbReference type="InterPro" id="IPR013325">
    <property type="entry name" value="RNA_pol_sigma_r2"/>
</dbReference>
<dbReference type="Pfam" id="PF04542">
    <property type="entry name" value="Sigma70_r2"/>
    <property type="match status" value="1"/>
</dbReference>
<evidence type="ECO:0000313" key="8">
    <source>
        <dbReference type="Proteomes" id="UP000215694"/>
    </source>
</evidence>
<feature type="domain" description="RNA polymerase sigma factor 70 region 4 type 2" evidence="6">
    <location>
        <begin position="113"/>
        <end position="162"/>
    </location>
</feature>
<dbReference type="Proteomes" id="UP000215694">
    <property type="component" value="Unassembled WGS sequence"/>
</dbReference>
<accession>A0A371J9K6</accession>
<dbReference type="CDD" id="cd06171">
    <property type="entry name" value="Sigma70_r4"/>
    <property type="match status" value="1"/>
</dbReference>
<dbReference type="PANTHER" id="PTHR43133:SF51">
    <property type="entry name" value="RNA POLYMERASE SIGMA FACTOR"/>
    <property type="match status" value="1"/>
</dbReference>
<evidence type="ECO:0000256" key="4">
    <source>
        <dbReference type="ARBA" id="ARBA00023163"/>
    </source>
</evidence>
<dbReference type="InterPro" id="IPR039425">
    <property type="entry name" value="RNA_pol_sigma-70-like"/>
</dbReference>
<dbReference type="PANTHER" id="PTHR43133">
    <property type="entry name" value="RNA POLYMERASE ECF-TYPE SIGMA FACTO"/>
    <property type="match status" value="1"/>
</dbReference>
<dbReference type="NCBIfam" id="TIGR02937">
    <property type="entry name" value="sigma70-ECF"/>
    <property type="match status" value="1"/>
</dbReference>
<dbReference type="SUPFAM" id="SSF88946">
    <property type="entry name" value="Sigma2 domain of RNA polymerase sigma factors"/>
    <property type="match status" value="1"/>
</dbReference>
<sequence length="172" mass="19860">MLKELKVKRAINGDEKAFISIIEEQKEKLYKTAYAYVKNEQDALDIVQETVYKAYISIDTLIKPKYFNTWLTKILINISINTLNKNKKVTYLEEEPMAEGSTTLDNKDTEIDILNELDKLDKKYKDVIVLKYFEDLTIKEIASVLEIPIGTAKTYLNRGLTSLRISIGKDEL</sequence>
<organism evidence="7 8">
    <name type="scientific">Romboutsia weinsteinii</name>
    <dbReference type="NCBI Taxonomy" id="2020949"/>
    <lineage>
        <taxon>Bacteria</taxon>
        <taxon>Bacillati</taxon>
        <taxon>Bacillota</taxon>
        <taxon>Clostridia</taxon>
        <taxon>Peptostreptococcales</taxon>
        <taxon>Peptostreptococcaceae</taxon>
        <taxon>Romboutsia</taxon>
    </lineage>
</organism>
<dbReference type="Gene3D" id="1.10.1740.10">
    <property type="match status" value="1"/>
</dbReference>
<dbReference type="GO" id="GO:0006352">
    <property type="term" value="P:DNA-templated transcription initiation"/>
    <property type="evidence" value="ECO:0007669"/>
    <property type="project" value="InterPro"/>
</dbReference>
<dbReference type="GO" id="GO:0003677">
    <property type="term" value="F:DNA binding"/>
    <property type="evidence" value="ECO:0007669"/>
    <property type="project" value="InterPro"/>
</dbReference>
<dbReference type="AlphaFoldDB" id="A0A371J9K6"/>
<dbReference type="Gene3D" id="1.10.10.10">
    <property type="entry name" value="Winged helix-like DNA-binding domain superfamily/Winged helix DNA-binding domain"/>
    <property type="match status" value="1"/>
</dbReference>
<dbReference type="InterPro" id="IPR007627">
    <property type="entry name" value="RNA_pol_sigma70_r2"/>
</dbReference>
<evidence type="ECO:0000259" key="6">
    <source>
        <dbReference type="Pfam" id="PF08281"/>
    </source>
</evidence>
<dbReference type="GO" id="GO:0016987">
    <property type="term" value="F:sigma factor activity"/>
    <property type="evidence" value="ECO:0007669"/>
    <property type="project" value="UniProtKB-KW"/>
</dbReference>
<dbReference type="Pfam" id="PF08281">
    <property type="entry name" value="Sigma70_r4_2"/>
    <property type="match status" value="1"/>
</dbReference>
<protein>
    <submittedName>
        <fullName evidence="7">Sigma-70 family RNA polymerase sigma factor</fullName>
    </submittedName>
</protein>
<evidence type="ECO:0000259" key="5">
    <source>
        <dbReference type="Pfam" id="PF04542"/>
    </source>
</evidence>
<proteinExistence type="inferred from homology"/>
<dbReference type="NCBIfam" id="TIGR02954">
    <property type="entry name" value="Sig70_famx3"/>
    <property type="match status" value="1"/>
</dbReference>
<keyword evidence="4" id="KW-0804">Transcription</keyword>
<keyword evidence="2" id="KW-0805">Transcription regulation</keyword>
<comment type="caution">
    <text evidence="7">The sequence shown here is derived from an EMBL/GenBank/DDBJ whole genome shotgun (WGS) entry which is preliminary data.</text>
</comment>